<feature type="compositionally biased region" description="Gly residues" evidence="1">
    <location>
        <begin position="102"/>
        <end position="121"/>
    </location>
</feature>
<feature type="region of interest" description="Disordered" evidence="1">
    <location>
        <begin position="94"/>
        <end position="133"/>
    </location>
</feature>
<dbReference type="AlphaFoldDB" id="A0A9P7FU41"/>
<proteinExistence type="predicted"/>
<dbReference type="InterPro" id="IPR046521">
    <property type="entry name" value="DUF6698"/>
</dbReference>
<reference evidence="2" key="2">
    <citation type="submission" date="2021-10" db="EMBL/GenBank/DDBJ databases">
        <title>Phylogenomics reveals ancestral predisposition of the termite-cultivated fungus Termitomyces towards a domesticated lifestyle.</title>
        <authorList>
            <person name="Auxier B."/>
            <person name="Grum-Grzhimaylo A."/>
            <person name="Cardenas M.E."/>
            <person name="Lodge J.D."/>
            <person name="Laessoe T."/>
            <person name="Pedersen O."/>
            <person name="Smith M.E."/>
            <person name="Kuyper T.W."/>
            <person name="Franco-Molano E.A."/>
            <person name="Baroni T.J."/>
            <person name="Aanen D.K."/>
        </authorList>
    </citation>
    <scope>NUCLEOTIDE SEQUENCE</scope>
    <source>
        <strain evidence="2">D49</strain>
    </source>
</reference>
<accession>A0A9P7FU41</accession>
<evidence type="ECO:0000313" key="3">
    <source>
        <dbReference type="Proteomes" id="UP000717328"/>
    </source>
</evidence>
<gene>
    <name evidence="2" type="ORF">H0H81_012179</name>
</gene>
<comment type="caution">
    <text evidence="2">The sequence shown here is derived from an EMBL/GenBank/DDBJ whole genome shotgun (WGS) entry which is preliminary data.</text>
</comment>
<dbReference type="Proteomes" id="UP000717328">
    <property type="component" value="Unassembled WGS sequence"/>
</dbReference>
<reference evidence="2" key="1">
    <citation type="submission" date="2021-02" db="EMBL/GenBank/DDBJ databases">
        <authorList>
            <person name="Nieuwenhuis M."/>
            <person name="Van De Peppel L.J.J."/>
        </authorList>
    </citation>
    <scope>NUCLEOTIDE SEQUENCE</scope>
    <source>
        <strain evidence="2">D49</strain>
    </source>
</reference>
<dbReference type="EMBL" id="JABCKI010006160">
    <property type="protein sequence ID" value="KAG5635167.1"/>
    <property type="molecule type" value="Genomic_DNA"/>
</dbReference>
<evidence type="ECO:0000313" key="2">
    <source>
        <dbReference type="EMBL" id="KAG5635167.1"/>
    </source>
</evidence>
<name>A0A9P7FU41_9AGAR</name>
<protein>
    <submittedName>
        <fullName evidence="2">Uncharacterized protein</fullName>
    </submittedName>
</protein>
<keyword evidence="3" id="KW-1185">Reference proteome</keyword>
<organism evidence="2 3">
    <name type="scientific">Sphagnurus paluster</name>
    <dbReference type="NCBI Taxonomy" id="117069"/>
    <lineage>
        <taxon>Eukaryota</taxon>
        <taxon>Fungi</taxon>
        <taxon>Dikarya</taxon>
        <taxon>Basidiomycota</taxon>
        <taxon>Agaricomycotina</taxon>
        <taxon>Agaricomycetes</taxon>
        <taxon>Agaricomycetidae</taxon>
        <taxon>Agaricales</taxon>
        <taxon>Tricholomatineae</taxon>
        <taxon>Lyophyllaceae</taxon>
        <taxon>Sphagnurus</taxon>
    </lineage>
</organism>
<evidence type="ECO:0000256" key="1">
    <source>
        <dbReference type="SAM" id="MobiDB-lite"/>
    </source>
</evidence>
<sequence length="133" mass="14015">MFQLVFSLTDSTSWSDVADSNHGFHEMYFSIVDFFEGPVNEEADAHATTLLRWWNFQIFGHPAGRRVGHVSQSTSQSGQILRAQWGAFQAEKATMGAAQSGNGSGMATGGTTGEPGSGVQGNVGPVATGTTTS</sequence>
<dbReference type="OrthoDB" id="2662502at2759"/>
<dbReference type="Pfam" id="PF20414">
    <property type="entry name" value="DUF6698"/>
    <property type="match status" value="1"/>
</dbReference>